<feature type="domain" description="DJ-1/PfpI" evidence="2">
    <location>
        <begin position="61"/>
        <end position="225"/>
    </location>
</feature>
<dbReference type="InterPro" id="IPR029062">
    <property type="entry name" value="Class_I_gatase-like"/>
</dbReference>
<dbReference type="OrthoDB" id="9803764at2"/>
<dbReference type="InterPro" id="IPR052158">
    <property type="entry name" value="INH-QAR"/>
</dbReference>
<dbReference type="Gene3D" id="3.40.50.880">
    <property type="match status" value="1"/>
</dbReference>
<evidence type="ECO:0000313" key="4">
    <source>
        <dbReference type="Proteomes" id="UP000308707"/>
    </source>
</evidence>
<feature type="chain" id="PRO_5020187375" description="DJ-1/PfpI domain-containing protein" evidence="1">
    <location>
        <begin position="20"/>
        <end position="376"/>
    </location>
</feature>
<comment type="caution">
    <text evidence="3">The sequence shown here is derived from an EMBL/GenBank/DDBJ whole genome shotgun (WGS) entry which is preliminary data.</text>
</comment>
<protein>
    <recommendedName>
        <fullName evidence="2">DJ-1/PfpI domain-containing protein</fullName>
    </recommendedName>
</protein>
<evidence type="ECO:0000313" key="3">
    <source>
        <dbReference type="EMBL" id="TKR33897.1"/>
    </source>
</evidence>
<feature type="signal peptide" evidence="1">
    <location>
        <begin position="1"/>
        <end position="19"/>
    </location>
</feature>
<keyword evidence="4" id="KW-1185">Reference proteome</keyword>
<sequence length="376" mass="40609">MKKAATLALLVLIVATASAAIFLSRAPDTTPRATAAPIEATERARAIEALRPKTAARPVIAILAQNAGTEIADLLNPYGVLRQADVADVVVVAEKKAPLSLYPSDLRAMPDASFDEFARRYPRGADIVVVPAMDPYDDHAVIAWLLSQRQAGAKIVSVCNGSLTLGAAGLLDGRSATSHWSTVEELESRHPSMRWVQDRRYVTDGDVTTATGITSSLPLMLALVEAIGGHDAAAKTANELGIEYWDARHTSAAFRLNNAHRWTFLRNKLQFWGREERELPVEGADEIALGITADAYSRTERVSVVSVAARPEVRTKRGLVVLPGRVGDASASAHPLALPPERPGATPQYVLARIATEFDPRTARYVALTLEYPWAP</sequence>
<accession>A0A4U5K000</accession>
<dbReference type="PANTHER" id="PTHR43130">
    <property type="entry name" value="ARAC-FAMILY TRANSCRIPTIONAL REGULATOR"/>
    <property type="match status" value="1"/>
</dbReference>
<evidence type="ECO:0000256" key="1">
    <source>
        <dbReference type="SAM" id="SignalP"/>
    </source>
</evidence>
<organism evidence="3 4">
    <name type="scientific">Luteimonas gilva</name>
    <dbReference type="NCBI Taxonomy" id="2572684"/>
    <lineage>
        <taxon>Bacteria</taxon>
        <taxon>Pseudomonadati</taxon>
        <taxon>Pseudomonadota</taxon>
        <taxon>Gammaproteobacteria</taxon>
        <taxon>Lysobacterales</taxon>
        <taxon>Lysobacteraceae</taxon>
        <taxon>Luteimonas</taxon>
    </lineage>
</organism>
<keyword evidence="1" id="KW-0732">Signal</keyword>
<dbReference type="SUPFAM" id="SSF52317">
    <property type="entry name" value="Class I glutamine amidotransferase-like"/>
    <property type="match status" value="1"/>
</dbReference>
<gene>
    <name evidence="3" type="ORF">FCE95_06400</name>
</gene>
<dbReference type="AlphaFoldDB" id="A0A4U5K000"/>
<dbReference type="PANTHER" id="PTHR43130:SF3">
    <property type="entry name" value="HTH-TYPE TRANSCRIPTIONAL REGULATOR RV1931C"/>
    <property type="match status" value="1"/>
</dbReference>
<dbReference type="Proteomes" id="UP000308707">
    <property type="component" value="Unassembled WGS sequence"/>
</dbReference>
<proteinExistence type="predicted"/>
<dbReference type="RefSeq" id="WP_137266102.1">
    <property type="nucleotide sequence ID" value="NZ_SZUA01000001.1"/>
</dbReference>
<name>A0A4U5K000_9GAMM</name>
<dbReference type="Pfam" id="PF01965">
    <property type="entry name" value="DJ-1_PfpI"/>
    <property type="match status" value="1"/>
</dbReference>
<dbReference type="EMBL" id="SZUA01000001">
    <property type="protein sequence ID" value="TKR33897.1"/>
    <property type="molecule type" value="Genomic_DNA"/>
</dbReference>
<reference evidence="3 4" key="1">
    <citation type="submission" date="2019-04" db="EMBL/GenBank/DDBJ databases">
        <title>Reference strain of H23.</title>
        <authorList>
            <person name="Luo X."/>
        </authorList>
    </citation>
    <scope>NUCLEOTIDE SEQUENCE [LARGE SCALE GENOMIC DNA]</scope>
    <source>
        <strain evidence="3 4">H23</strain>
    </source>
</reference>
<evidence type="ECO:0000259" key="2">
    <source>
        <dbReference type="Pfam" id="PF01965"/>
    </source>
</evidence>
<dbReference type="InterPro" id="IPR002818">
    <property type="entry name" value="DJ-1/PfpI"/>
</dbReference>